<dbReference type="STRING" id="407234.SAMN05421795_10660"/>
<dbReference type="Proteomes" id="UP000186098">
    <property type="component" value="Unassembled WGS sequence"/>
</dbReference>
<dbReference type="Pfam" id="PF01261">
    <property type="entry name" value="AP_endonuc_2"/>
    <property type="match status" value="1"/>
</dbReference>
<dbReference type="InterPro" id="IPR013022">
    <property type="entry name" value="Xyl_isomerase-like_TIM-brl"/>
</dbReference>
<feature type="active site" description="Proton donor/acceptor" evidence="3">
    <location>
        <position position="236"/>
    </location>
</feature>
<dbReference type="InterPro" id="IPR036237">
    <property type="entry name" value="Xyl_isomerase-like_sf"/>
</dbReference>
<feature type="active site" description="Proton donor/acceptor" evidence="3">
    <location>
        <position position="139"/>
    </location>
</feature>
<evidence type="ECO:0000313" key="5">
    <source>
        <dbReference type="EMBL" id="SIS82431.1"/>
    </source>
</evidence>
<accession>A0A1N7M8Y5</accession>
<keyword evidence="1 2" id="KW-0413">Isomerase</keyword>
<dbReference type="EMBL" id="FTOM01000006">
    <property type="protein sequence ID" value="SIS82431.1"/>
    <property type="molecule type" value="Genomic_DNA"/>
</dbReference>
<evidence type="ECO:0000256" key="2">
    <source>
        <dbReference type="PIRNR" id="PIRNR006241"/>
    </source>
</evidence>
<evidence type="ECO:0000313" key="6">
    <source>
        <dbReference type="Proteomes" id="UP000186098"/>
    </source>
</evidence>
<comment type="similarity">
    <text evidence="2">Belongs to the hyi family.</text>
</comment>
<dbReference type="PIRSF" id="PIRSF006241">
    <property type="entry name" value="HyI"/>
    <property type="match status" value="1"/>
</dbReference>
<evidence type="ECO:0000259" key="4">
    <source>
        <dbReference type="Pfam" id="PF01261"/>
    </source>
</evidence>
<keyword evidence="6" id="KW-1185">Reference proteome</keyword>
<feature type="domain" description="Xylose isomerase-like TIM barrel" evidence="4">
    <location>
        <begin position="21"/>
        <end position="252"/>
    </location>
</feature>
<dbReference type="RefSeq" id="WP_076366404.1">
    <property type="nucleotide sequence ID" value="NZ_FTOM01000006.1"/>
</dbReference>
<dbReference type="OrthoDB" id="9786584at2"/>
<name>A0A1N7M8Y5_9RHOB</name>
<sequence length="261" mass="27908">MLFSANLGFLFRDRPLPEAVSAARRHGFDAVECHWPYDTPAEELRTALIDADFRMQGLNTRPGDVAAGEFGLAALPGAVDRARAAIDEAIAYAAAIGAGNVHVMAGRSDGGIAAEDTFRANLDHACRAAAERGLSILIEPINLRDVAGYHLSRAEHAAEIITALGHANLKMMFDCYHLQIMQGDLTRLFEKHAAMVGHVQIAAVPDRGEPDAGELNYPDLLAAILRAGFTAPVGAEYKPRSGDTEAGLGWLPAFRKIGDLA</sequence>
<dbReference type="InterPro" id="IPR026040">
    <property type="entry name" value="HyI-like"/>
</dbReference>
<dbReference type="PANTHER" id="PTHR43489">
    <property type="entry name" value="ISOMERASE"/>
    <property type="match status" value="1"/>
</dbReference>
<evidence type="ECO:0000256" key="1">
    <source>
        <dbReference type="ARBA" id="ARBA00023235"/>
    </source>
</evidence>
<dbReference type="AlphaFoldDB" id="A0A1N7M8Y5"/>
<protein>
    <submittedName>
        <fullName evidence="5">Hydroxypyruvate isomerase</fullName>
    </submittedName>
</protein>
<dbReference type="PANTHER" id="PTHR43489:SF6">
    <property type="entry name" value="HYDROXYPYRUVATE ISOMERASE-RELATED"/>
    <property type="match status" value="1"/>
</dbReference>
<gene>
    <name evidence="5" type="ORF">SAMN05421795_10660</name>
</gene>
<organism evidence="5 6">
    <name type="scientific">Phaeovulum vinaykumarii</name>
    <dbReference type="NCBI Taxonomy" id="407234"/>
    <lineage>
        <taxon>Bacteria</taxon>
        <taxon>Pseudomonadati</taxon>
        <taxon>Pseudomonadota</taxon>
        <taxon>Alphaproteobacteria</taxon>
        <taxon>Rhodobacterales</taxon>
        <taxon>Paracoccaceae</taxon>
        <taxon>Phaeovulum</taxon>
    </lineage>
</organism>
<reference evidence="6" key="1">
    <citation type="submission" date="2017-01" db="EMBL/GenBank/DDBJ databases">
        <authorList>
            <person name="Varghese N."/>
            <person name="Submissions S."/>
        </authorList>
    </citation>
    <scope>NUCLEOTIDE SEQUENCE [LARGE SCALE GENOMIC DNA]</scope>
    <source>
        <strain evidence="6">DSM 18714</strain>
    </source>
</reference>
<dbReference type="GO" id="GO:0046487">
    <property type="term" value="P:glyoxylate metabolic process"/>
    <property type="evidence" value="ECO:0007669"/>
    <property type="project" value="TreeGrafter"/>
</dbReference>
<dbReference type="InterPro" id="IPR050417">
    <property type="entry name" value="Sugar_Epim/Isomerase"/>
</dbReference>
<proteinExistence type="inferred from homology"/>
<dbReference type="SUPFAM" id="SSF51658">
    <property type="entry name" value="Xylose isomerase-like"/>
    <property type="match status" value="1"/>
</dbReference>
<dbReference type="GO" id="GO:0008903">
    <property type="term" value="F:hydroxypyruvate isomerase activity"/>
    <property type="evidence" value="ECO:0007669"/>
    <property type="project" value="TreeGrafter"/>
</dbReference>
<evidence type="ECO:0000256" key="3">
    <source>
        <dbReference type="PIRSR" id="PIRSR006241-50"/>
    </source>
</evidence>
<dbReference type="Gene3D" id="3.20.20.150">
    <property type="entry name" value="Divalent-metal-dependent TIM barrel enzymes"/>
    <property type="match status" value="1"/>
</dbReference>
<keyword evidence="5" id="KW-0670">Pyruvate</keyword>